<keyword evidence="2" id="KW-1185">Reference proteome</keyword>
<dbReference type="Pfam" id="PF07609">
    <property type="entry name" value="DUF1572"/>
    <property type="match status" value="1"/>
</dbReference>
<dbReference type="SUPFAM" id="SSF109854">
    <property type="entry name" value="DinB/YfiT-like putative metalloenzymes"/>
    <property type="match status" value="1"/>
</dbReference>
<dbReference type="Proteomes" id="UP000626244">
    <property type="component" value="Unassembled WGS sequence"/>
</dbReference>
<protein>
    <recommendedName>
        <fullName evidence="3">DinB-like domain-containing protein</fullName>
    </recommendedName>
</protein>
<proteinExistence type="predicted"/>
<name>A0A8J3AFW4_9BACI</name>
<accession>A0A8J3AFW4</accession>
<evidence type="ECO:0008006" key="3">
    <source>
        <dbReference type="Google" id="ProtNLM"/>
    </source>
</evidence>
<reference evidence="2" key="1">
    <citation type="journal article" date="2019" name="Int. J. Syst. Evol. Microbiol.">
        <title>The Global Catalogue of Microorganisms (GCM) 10K type strain sequencing project: providing services to taxonomists for standard genome sequencing and annotation.</title>
        <authorList>
            <consortium name="The Broad Institute Genomics Platform"/>
            <consortium name="The Broad Institute Genome Sequencing Center for Infectious Disease"/>
            <person name="Wu L."/>
            <person name="Ma J."/>
        </authorList>
    </citation>
    <scope>NUCLEOTIDE SEQUENCE [LARGE SCALE GENOMIC DNA]</scope>
    <source>
        <strain evidence="2">CGMCC 1.14993</strain>
    </source>
</reference>
<dbReference type="AlphaFoldDB" id="A0A8J3AFW4"/>
<dbReference type="RefSeq" id="WP_087999267.1">
    <property type="nucleotide sequence ID" value="NZ_BMHB01000001.1"/>
</dbReference>
<comment type="caution">
    <text evidence="1">The sequence shown here is derived from an EMBL/GenBank/DDBJ whole genome shotgun (WGS) entry which is preliminary data.</text>
</comment>
<dbReference type="Gene3D" id="1.20.120.450">
    <property type="entry name" value="dinb family like domain"/>
    <property type="match status" value="1"/>
</dbReference>
<evidence type="ECO:0000313" key="2">
    <source>
        <dbReference type="Proteomes" id="UP000626244"/>
    </source>
</evidence>
<organism evidence="1 2">
    <name type="scientific">Gottfriedia solisilvae</name>
    <dbReference type="NCBI Taxonomy" id="1516104"/>
    <lineage>
        <taxon>Bacteria</taxon>
        <taxon>Bacillati</taxon>
        <taxon>Bacillota</taxon>
        <taxon>Bacilli</taxon>
        <taxon>Bacillales</taxon>
        <taxon>Bacillaceae</taxon>
        <taxon>Gottfriedia</taxon>
    </lineage>
</organism>
<dbReference type="EMBL" id="BMHB01000001">
    <property type="protein sequence ID" value="GGI11963.1"/>
    <property type="molecule type" value="Genomic_DNA"/>
</dbReference>
<sequence length="164" mass="19369">MSKKELLLDQLAICRNDESWIKPLSIALEGLHKEDIVWKQSEAMHSILEIVNHLHFYNERWLKRFKGVLPTEIVERNADTFFEVDHVTEESWKTLVKKLDEGLASWQQVIEETTESKLHEHIPTFPEDANWWQAISNLCTHNTYHIGQIIFIRKAQGSWHIVED</sequence>
<evidence type="ECO:0000313" key="1">
    <source>
        <dbReference type="EMBL" id="GGI11963.1"/>
    </source>
</evidence>
<dbReference type="InterPro" id="IPR034660">
    <property type="entry name" value="DinB/YfiT-like"/>
</dbReference>
<dbReference type="OrthoDB" id="9798830at2"/>
<gene>
    <name evidence="1" type="ORF">GCM10007380_10480</name>
</gene>
<dbReference type="InterPro" id="IPR011466">
    <property type="entry name" value="DUF1572"/>
</dbReference>